<dbReference type="Pfam" id="PF08279">
    <property type="entry name" value="HTH_11"/>
    <property type="match status" value="1"/>
</dbReference>
<dbReference type="Gene3D" id="1.10.10.10">
    <property type="entry name" value="Winged helix-like DNA-binding domain superfamily/Winged helix DNA-binding domain"/>
    <property type="match status" value="1"/>
</dbReference>
<name>A0ABV3RAM3_9SPHN</name>
<dbReference type="EMBL" id="JBFNXR010000021">
    <property type="protein sequence ID" value="MEW9855075.1"/>
    <property type="molecule type" value="Genomic_DNA"/>
</dbReference>
<dbReference type="InterPro" id="IPR036390">
    <property type="entry name" value="WH_DNA-bd_sf"/>
</dbReference>
<feature type="domain" description="Helix-turn-helix type 11" evidence="1">
    <location>
        <begin position="68"/>
        <end position="118"/>
    </location>
</feature>
<evidence type="ECO:0000259" key="1">
    <source>
        <dbReference type="Pfam" id="PF08279"/>
    </source>
</evidence>
<reference evidence="2 3" key="1">
    <citation type="submission" date="2024-06" db="EMBL/GenBank/DDBJ databases">
        <title>Novosphingobium rhizovicinus M1R2S20.</title>
        <authorList>
            <person name="Sun J.-Q."/>
        </authorList>
    </citation>
    <scope>NUCLEOTIDE SEQUENCE [LARGE SCALE GENOMIC DNA]</scope>
    <source>
        <strain evidence="2 3">M1R2S20</strain>
    </source>
</reference>
<protein>
    <submittedName>
        <fullName evidence="2">HTH domain-containing protein</fullName>
    </submittedName>
</protein>
<dbReference type="RefSeq" id="WP_367772086.1">
    <property type="nucleotide sequence ID" value="NZ_JBFNXR010000021.1"/>
</dbReference>
<accession>A0ABV3RAM3</accession>
<evidence type="ECO:0000313" key="2">
    <source>
        <dbReference type="EMBL" id="MEW9855075.1"/>
    </source>
</evidence>
<comment type="caution">
    <text evidence="2">The sequence shown here is derived from an EMBL/GenBank/DDBJ whole genome shotgun (WGS) entry which is preliminary data.</text>
</comment>
<dbReference type="InterPro" id="IPR013196">
    <property type="entry name" value="HTH_11"/>
</dbReference>
<keyword evidence="3" id="KW-1185">Reference proteome</keyword>
<evidence type="ECO:0000313" key="3">
    <source>
        <dbReference type="Proteomes" id="UP001556118"/>
    </source>
</evidence>
<dbReference type="SUPFAM" id="SSF46785">
    <property type="entry name" value="Winged helix' DNA-binding domain"/>
    <property type="match status" value="1"/>
</dbReference>
<dbReference type="Proteomes" id="UP001556118">
    <property type="component" value="Unassembled WGS sequence"/>
</dbReference>
<dbReference type="InterPro" id="IPR036388">
    <property type="entry name" value="WH-like_DNA-bd_sf"/>
</dbReference>
<gene>
    <name evidence="2" type="ORF">ABUH87_07760</name>
</gene>
<organism evidence="2 3">
    <name type="scientific">Novosphingobium rhizovicinum</name>
    <dbReference type="NCBI Taxonomy" id="3228928"/>
    <lineage>
        <taxon>Bacteria</taxon>
        <taxon>Pseudomonadati</taxon>
        <taxon>Pseudomonadota</taxon>
        <taxon>Alphaproteobacteria</taxon>
        <taxon>Sphingomonadales</taxon>
        <taxon>Sphingomonadaceae</taxon>
        <taxon>Novosphingobium</taxon>
    </lineage>
</organism>
<sequence>MAKPSRPLWRSSCARDWRRNQESASILVFFTDLKFFPVVFRPLQRQFRSHGGNMSGQVVRAGMGKLRRALRLVHLLEESGDRLTLDKIAAEFGVSRRTAKRLRDALRGAGVRLMRTTGPVASSYGNAGCPGEAGGCPAVGNRRLRVRGTKWSRRTELPR</sequence>
<proteinExistence type="predicted"/>